<dbReference type="RefSeq" id="XP_041223140.1">
    <property type="nucleotide sequence ID" value="XM_041362362.1"/>
</dbReference>
<dbReference type="Proteomes" id="UP001195769">
    <property type="component" value="Unassembled WGS sequence"/>
</dbReference>
<proteinExistence type="predicted"/>
<gene>
    <name evidence="2" type="ORF">F5891DRAFT_1047982</name>
</gene>
<feature type="chain" id="PRO_5042114353" evidence="1">
    <location>
        <begin position="23"/>
        <end position="94"/>
    </location>
</feature>
<comment type="caution">
    <text evidence="2">The sequence shown here is derived from an EMBL/GenBank/DDBJ whole genome shotgun (WGS) entry which is preliminary data.</text>
</comment>
<keyword evidence="1" id="KW-0732">Signal</keyword>
<organism evidence="2 3">
    <name type="scientific">Suillus fuscotomentosus</name>
    <dbReference type="NCBI Taxonomy" id="1912939"/>
    <lineage>
        <taxon>Eukaryota</taxon>
        <taxon>Fungi</taxon>
        <taxon>Dikarya</taxon>
        <taxon>Basidiomycota</taxon>
        <taxon>Agaricomycotina</taxon>
        <taxon>Agaricomycetes</taxon>
        <taxon>Agaricomycetidae</taxon>
        <taxon>Boletales</taxon>
        <taxon>Suillineae</taxon>
        <taxon>Suillaceae</taxon>
        <taxon>Suillus</taxon>
    </lineage>
</organism>
<dbReference type="AlphaFoldDB" id="A0AAD4E0N8"/>
<sequence>MIARIFTISVASLLLSKACVMAAVITVANTTSTNSIDCGDGQPFCCTEDRSRLGNVNDDECQSYSENCSSGYLPSCCYIVTDMKNYYYCEEGGQ</sequence>
<evidence type="ECO:0000313" key="2">
    <source>
        <dbReference type="EMBL" id="KAG1897564.1"/>
    </source>
</evidence>
<accession>A0AAD4E0N8</accession>
<feature type="signal peptide" evidence="1">
    <location>
        <begin position="1"/>
        <end position="22"/>
    </location>
</feature>
<evidence type="ECO:0000313" key="3">
    <source>
        <dbReference type="Proteomes" id="UP001195769"/>
    </source>
</evidence>
<keyword evidence="3" id="KW-1185">Reference proteome</keyword>
<name>A0AAD4E0N8_9AGAM</name>
<reference evidence="2" key="1">
    <citation type="journal article" date="2020" name="New Phytol.">
        <title>Comparative genomics reveals dynamic genome evolution in host specialist ectomycorrhizal fungi.</title>
        <authorList>
            <person name="Lofgren L.A."/>
            <person name="Nguyen N.H."/>
            <person name="Vilgalys R."/>
            <person name="Ruytinx J."/>
            <person name="Liao H.L."/>
            <person name="Branco S."/>
            <person name="Kuo A."/>
            <person name="LaButti K."/>
            <person name="Lipzen A."/>
            <person name="Andreopoulos W."/>
            <person name="Pangilinan J."/>
            <person name="Riley R."/>
            <person name="Hundley H."/>
            <person name="Na H."/>
            <person name="Barry K."/>
            <person name="Grigoriev I.V."/>
            <person name="Stajich J.E."/>
            <person name="Kennedy P.G."/>
        </authorList>
    </citation>
    <scope>NUCLEOTIDE SEQUENCE</scope>
    <source>
        <strain evidence="2">FC203</strain>
    </source>
</reference>
<dbReference type="GeneID" id="64656660"/>
<protein>
    <submittedName>
        <fullName evidence="2">Uncharacterized protein</fullName>
    </submittedName>
</protein>
<dbReference type="EMBL" id="JABBWK010000045">
    <property type="protein sequence ID" value="KAG1897564.1"/>
    <property type="molecule type" value="Genomic_DNA"/>
</dbReference>
<evidence type="ECO:0000256" key="1">
    <source>
        <dbReference type="SAM" id="SignalP"/>
    </source>
</evidence>